<comment type="caution">
    <text evidence="1">The sequence shown here is derived from an EMBL/GenBank/DDBJ whole genome shotgun (WGS) entry which is preliminary data.</text>
</comment>
<name>A0AAP0KC67_9MAGN</name>
<keyword evidence="2" id="KW-1185">Reference proteome</keyword>
<evidence type="ECO:0000313" key="1">
    <source>
        <dbReference type="EMBL" id="KAK9148994.1"/>
    </source>
</evidence>
<accession>A0AAP0KC67</accession>
<sequence length="57" mass="6850">MYMYKWVYIGQKIPHKPRFLGHQLHVSLSLKQDFHENDSLLHALKSLPIVYINYSNH</sequence>
<protein>
    <submittedName>
        <fullName evidence="1">Uncharacterized protein</fullName>
    </submittedName>
</protein>
<dbReference type="Proteomes" id="UP001419268">
    <property type="component" value="Unassembled WGS sequence"/>
</dbReference>
<gene>
    <name evidence="1" type="ORF">Scep_007751</name>
</gene>
<dbReference type="AlphaFoldDB" id="A0AAP0KC67"/>
<proteinExistence type="predicted"/>
<reference evidence="1 2" key="1">
    <citation type="submission" date="2024-01" db="EMBL/GenBank/DDBJ databases">
        <title>Genome assemblies of Stephania.</title>
        <authorList>
            <person name="Yang L."/>
        </authorList>
    </citation>
    <scope>NUCLEOTIDE SEQUENCE [LARGE SCALE GENOMIC DNA]</scope>
    <source>
        <strain evidence="1">JXDWG</strain>
        <tissue evidence="1">Leaf</tissue>
    </source>
</reference>
<organism evidence="1 2">
    <name type="scientific">Stephania cephalantha</name>
    <dbReference type="NCBI Taxonomy" id="152367"/>
    <lineage>
        <taxon>Eukaryota</taxon>
        <taxon>Viridiplantae</taxon>
        <taxon>Streptophyta</taxon>
        <taxon>Embryophyta</taxon>
        <taxon>Tracheophyta</taxon>
        <taxon>Spermatophyta</taxon>
        <taxon>Magnoliopsida</taxon>
        <taxon>Ranunculales</taxon>
        <taxon>Menispermaceae</taxon>
        <taxon>Menispermoideae</taxon>
        <taxon>Cissampelideae</taxon>
        <taxon>Stephania</taxon>
    </lineage>
</organism>
<dbReference type="EMBL" id="JBBNAG010000003">
    <property type="protein sequence ID" value="KAK9148994.1"/>
    <property type="molecule type" value="Genomic_DNA"/>
</dbReference>
<evidence type="ECO:0000313" key="2">
    <source>
        <dbReference type="Proteomes" id="UP001419268"/>
    </source>
</evidence>